<evidence type="ECO:0000313" key="4">
    <source>
        <dbReference type="Proteomes" id="UP001050975"/>
    </source>
</evidence>
<dbReference type="InterPro" id="IPR007159">
    <property type="entry name" value="SpoVT-AbrB_dom"/>
</dbReference>
<dbReference type="GO" id="GO:0003677">
    <property type="term" value="F:DNA binding"/>
    <property type="evidence" value="ECO:0007669"/>
    <property type="project" value="UniProtKB-UniRule"/>
</dbReference>
<evidence type="ECO:0000256" key="1">
    <source>
        <dbReference type="PROSITE-ProRule" id="PRU01076"/>
    </source>
</evidence>
<name>A0AAV3XNM3_9CYAN</name>
<accession>A0AAV3XNM3</accession>
<dbReference type="AlphaFoldDB" id="A0AAV3XNM3"/>
<evidence type="ECO:0000313" key="3">
    <source>
        <dbReference type="EMBL" id="GET42254.1"/>
    </source>
</evidence>
<proteinExistence type="predicted"/>
<reference evidence="3" key="1">
    <citation type="submission" date="2019-10" db="EMBL/GenBank/DDBJ databases">
        <title>Draft genome sequece of Microseira wollei NIES-4236.</title>
        <authorList>
            <person name="Yamaguchi H."/>
            <person name="Suzuki S."/>
            <person name="Kawachi M."/>
        </authorList>
    </citation>
    <scope>NUCLEOTIDE SEQUENCE</scope>
    <source>
        <strain evidence="3">NIES-4236</strain>
    </source>
</reference>
<dbReference type="Gene3D" id="2.10.260.10">
    <property type="match status" value="1"/>
</dbReference>
<protein>
    <recommendedName>
        <fullName evidence="2">SpoVT-AbrB domain-containing protein</fullName>
    </recommendedName>
</protein>
<dbReference type="Proteomes" id="UP001050975">
    <property type="component" value="Unassembled WGS sequence"/>
</dbReference>
<dbReference type="SUPFAM" id="SSF89447">
    <property type="entry name" value="AbrB/MazE/MraZ-like"/>
    <property type="match status" value="1"/>
</dbReference>
<dbReference type="SMART" id="SM00966">
    <property type="entry name" value="SpoVT_AbrB"/>
    <property type="match status" value="1"/>
</dbReference>
<dbReference type="RefSeq" id="WP_226589516.1">
    <property type="nucleotide sequence ID" value="NZ_BLAY01000155.1"/>
</dbReference>
<gene>
    <name evidence="3" type="ORF">MiSe_70680</name>
</gene>
<keyword evidence="1" id="KW-0238">DNA-binding</keyword>
<dbReference type="PROSITE" id="PS51740">
    <property type="entry name" value="SPOVT_ABRB"/>
    <property type="match status" value="1"/>
</dbReference>
<keyword evidence="4" id="KW-1185">Reference proteome</keyword>
<dbReference type="EMBL" id="BLAY01000155">
    <property type="protein sequence ID" value="GET42254.1"/>
    <property type="molecule type" value="Genomic_DNA"/>
</dbReference>
<dbReference type="InterPro" id="IPR037914">
    <property type="entry name" value="SpoVT-AbrB_sf"/>
</dbReference>
<organism evidence="3 4">
    <name type="scientific">Microseira wollei NIES-4236</name>
    <dbReference type="NCBI Taxonomy" id="2530354"/>
    <lineage>
        <taxon>Bacteria</taxon>
        <taxon>Bacillati</taxon>
        <taxon>Cyanobacteriota</taxon>
        <taxon>Cyanophyceae</taxon>
        <taxon>Oscillatoriophycideae</taxon>
        <taxon>Aerosakkonematales</taxon>
        <taxon>Aerosakkonemataceae</taxon>
        <taxon>Microseira</taxon>
    </lineage>
</organism>
<comment type="caution">
    <text evidence="3">The sequence shown here is derived from an EMBL/GenBank/DDBJ whole genome shotgun (WGS) entry which is preliminary data.</text>
</comment>
<dbReference type="Pfam" id="PF04014">
    <property type="entry name" value="MazE_antitoxin"/>
    <property type="match status" value="1"/>
</dbReference>
<evidence type="ECO:0000259" key="2">
    <source>
        <dbReference type="PROSITE" id="PS51740"/>
    </source>
</evidence>
<sequence>MAITKLTNSGQVAIPSEIIEWLKLKPGDSIDFAIGTDGKVYLQPAKIDVRELSGMLYEEGKKAVSLEEMEEAIAVADLEALLTKVVRQVIKEEMMNLPSKQVQPKETSTQHALEKFMETFGAWEDDRTDEEIIKDIYGSRSFSNSEYSL</sequence>
<feature type="domain" description="SpoVT-AbrB" evidence="2">
    <location>
        <begin position="1"/>
        <end position="47"/>
    </location>
</feature>